<evidence type="ECO:0000313" key="3">
    <source>
        <dbReference type="Proteomes" id="UP000054107"/>
    </source>
</evidence>
<evidence type="ECO:0000313" key="2">
    <source>
        <dbReference type="EMBL" id="CEP13384.1"/>
    </source>
</evidence>
<dbReference type="NCBIfam" id="TIGR00229">
    <property type="entry name" value="sensory_box"/>
    <property type="match status" value="1"/>
</dbReference>
<dbReference type="PANTHER" id="PTHR23042">
    <property type="entry name" value="CIRCADIAN PROTEIN CLOCK/ARNT/BMAL/PAS"/>
    <property type="match status" value="1"/>
</dbReference>
<dbReference type="STRING" id="35722.A0A0B7N7E4"/>
<dbReference type="Proteomes" id="UP000054107">
    <property type="component" value="Unassembled WGS sequence"/>
</dbReference>
<proteinExistence type="predicted"/>
<dbReference type="Pfam" id="PF08447">
    <property type="entry name" value="PAS_3"/>
    <property type="match status" value="1"/>
</dbReference>
<name>A0A0B7N7E4_9FUNG</name>
<sequence length="267" mass="30382">MEINFITIYDNTAEAKCLFVSESITDVLGYLPEELIGMGGYYLTHPDERQALSVVHRSNVKNERMSCVNTYRNRHKDGHYIMCDVVVHYCYDVLICTNFAVVNEDCSKHKIRASSADEVYVVQPDGSIQSSDAWNTCQERIKYLLAEKYPWDINKNVIEAQEPRFCLFINRYTNLSIVVFATQMCQQIVGSSQIGLIGESLYDFVDTEDRSNVAELIELSKSSGLISRIRFNWKRQDNGDLVSIEAVCSCTFDGLVLIARENSCSTQ</sequence>
<accession>A0A0B7N7E4</accession>
<dbReference type="SMART" id="SM00091">
    <property type="entry name" value="PAS"/>
    <property type="match status" value="2"/>
</dbReference>
<keyword evidence="3" id="KW-1185">Reference proteome</keyword>
<dbReference type="OrthoDB" id="411251at2759"/>
<feature type="domain" description="PAS" evidence="1">
    <location>
        <begin position="1"/>
        <end position="63"/>
    </location>
</feature>
<dbReference type="InterPro" id="IPR000014">
    <property type="entry name" value="PAS"/>
</dbReference>
<dbReference type="Gene3D" id="3.30.450.20">
    <property type="entry name" value="PAS domain"/>
    <property type="match status" value="2"/>
</dbReference>
<evidence type="ECO:0000259" key="1">
    <source>
        <dbReference type="PROSITE" id="PS50112"/>
    </source>
</evidence>
<dbReference type="PROSITE" id="PS50112">
    <property type="entry name" value="PAS"/>
    <property type="match status" value="1"/>
</dbReference>
<gene>
    <name evidence="2" type="primary">PARPA_07445.1 scaffold 27627</name>
</gene>
<reference evidence="2 3" key="1">
    <citation type="submission" date="2014-09" db="EMBL/GenBank/DDBJ databases">
        <authorList>
            <person name="Ellenberger Sabrina"/>
        </authorList>
    </citation>
    <scope>NUCLEOTIDE SEQUENCE [LARGE SCALE GENOMIC DNA]</scope>
    <source>
        <strain evidence="2 3">CBS 412.66</strain>
    </source>
</reference>
<dbReference type="InterPro" id="IPR035965">
    <property type="entry name" value="PAS-like_dom_sf"/>
</dbReference>
<dbReference type="CDD" id="cd00130">
    <property type="entry name" value="PAS"/>
    <property type="match status" value="1"/>
</dbReference>
<organism evidence="2 3">
    <name type="scientific">Parasitella parasitica</name>
    <dbReference type="NCBI Taxonomy" id="35722"/>
    <lineage>
        <taxon>Eukaryota</taxon>
        <taxon>Fungi</taxon>
        <taxon>Fungi incertae sedis</taxon>
        <taxon>Mucoromycota</taxon>
        <taxon>Mucoromycotina</taxon>
        <taxon>Mucoromycetes</taxon>
        <taxon>Mucorales</taxon>
        <taxon>Mucorineae</taxon>
        <taxon>Mucoraceae</taxon>
        <taxon>Parasitella</taxon>
    </lineage>
</organism>
<dbReference type="EMBL" id="LN729576">
    <property type="protein sequence ID" value="CEP13384.1"/>
    <property type="molecule type" value="Genomic_DNA"/>
</dbReference>
<dbReference type="InterPro" id="IPR050933">
    <property type="entry name" value="Circadian_TF"/>
</dbReference>
<protein>
    <recommendedName>
        <fullName evidence="1">PAS domain-containing protein</fullName>
    </recommendedName>
</protein>
<dbReference type="SUPFAM" id="SSF55785">
    <property type="entry name" value="PYP-like sensor domain (PAS domain)"/>
    <property type="match status" value="2"/>
</dbReference>
<dbReference type="AlphaFoldDB" id="A0A0B7N7E4"/>
<dbReference type="InterPro" id="IPR013655">
    <property type="entry name" value="PAS_fold_3"/>
</dbReference>